<evidence type="ECO:0000313" key="2">
    <source>
        <dbReference type="EMBL" id="MBX0321591.1"/>
    </source>
</evidence>
<evidence type="ECO:0000256" key="1">
    <source>
        <dbReference type="SAM" id="MobiDB-lite"/>
    </source>
</evidence>
<sequence>MNRRWLRVRALLESQFELLVVVLLALALAGGWVTYGAYVDPGTTTEERVVSSWGTTGDYDHAATVVEPNPIYDVGTTLENQSLYVAAVAPELDGTFRFGYNATDGGNLDVTVAEHLVVHSVAEEDDATVEVWRQVRSLDEQSVDSVRPNRTVRVPFTVDVNRTMNRTERIEERLGDPPGTPQMAVVATVRLNGTVNGGEVNRTMEYVLPVAFDRGAYRVNATAATQRFETTETVVVPREPGQAETLGGPAALALGLLGLVALGAARWRNDLALTDAERERLAFEDDREEFDEWINAIELPSDAESLPRAEASSLGDLVDFAIDTDNSVVERPDDGAYYVIHDGYAYSYAPPEIDGASPDDRPTTPTDGSTMEASGAEASSTETDGTDGER</sequence>
<feature type="compositionally biased region" description="Polar residues" evidence="1">
    <location>
        <begin position="363"/>
        <end position="383"/>
    </location>
</feature>
<dbReference type="EMBL" id="RKLR01000001">
    <property type="protein sequence ID" value="MBX0321591.1"/>
    <property type="molecule type" value="Genomic_DNA"/>
</dbReference>
<proteinExistence type="predicted"/>
<feature type="region of interest" description="Disordered" evidence="1">
    <location>
        <begin position="349"/>
        <end position="390"/>
    </location>
</feature>
<dbReference type="Pfam" id="PF17231">
    <property type="entry name" value="DUF5305"/>
    <property type="match status" value="1"/>
</dbReference>
<reference evidence="2 3" key="1">
    <citation type="submission" date="2021-06" db="EMBL/GenBank/DDBJ databases">
        <title>Halomicroarcula sp. a new haloarchaeum isolated from saline soil.</title>
        <authorList>
            <person name="Duran-Viseras A."/>
            <person name="Sanchez-Porro C."/>
            <person name="Ventosa A."/>
        </authorList>
    </citation>
    <scope>NUCLEOTIDE SEQUENCE [LARGE SCALE GENOMIC DNA]</scope>
    <source>
        <strain evidence="2 3">F13</strain>
    </source>
</reference>
<accession>A0AAW4PKK3</accession>
<comment type="caution">
    <text evidence="2">The sequence shown here is derived from an EMBL/GenBank/DDBJ whole genome shotgun (WGS) entry which is preliminary data.</text>
</comment>
<name>A0AAW4PKK3_9EURY</name>
<keyword evidence="3" id="KW-1185">Reference proteome</keyword>
<gene>
    <name evidence="2" type="ORF">EGH21_00975</name>
</gene>
<dbReference type="RefSeq" id="WP_220616608.1">
    <property type="nucleotide sequence ID" value="NZ_RKLR01000001.1"/>
</dbReference>
<dbReference type="AlphaFoldDB" id="A0AAW4PKK3"/>
<evidence type="ECO:0000313" key="3">
    <source>
        <dbReference type="Proteomes" id="UP001430377"/>
    </source>
</evidence>
<dbReference type="Proteomes" id="UP001430377">
    <property type="component" value="Unassembled WGS sequence"/>
</dbReference>
<organism evidence="2 3">
    <name type="scientific">Haloarcula rubra</name>
    <dbReference type="NCBI Taxonomy" id="2487747"/>
    <lineage>
        <taxon>Archaea</taxon>
        <taxon>Methanobacteriati</taxon>
        <taxon>Methanobacteriota</taxon>
        <taxon>Stenosarchaea group</taxon>
        <taxon>Halobacteria</taxon>
        <taxon>Halobacteriales</taxon>
        <taxon>Haloarculaceae</taxon>
        <taxon>Haloarcula</taxon>
    </lineage>
</organism>
<dbReference type="InterPro" id="IPR035185">
    <property type="entry name" value="DUF5305"/>
</dbReference>
<protein>
    <submittedName>
        <fullName evidence="2">DUF5305 domain-containing protein</fullName>
    </submittedName>
</protein>